<dbReference type="GO" id="GO:0005886">
    <property type="term" value="C:plasma membrane"/>
    <property type="evidence" value="ECO:0007669"/>
    <property type="project" value="UniProtKB-SubCell"/>
</dbReference>
<feature type="transmembrane region" description="Helical" evidence="12">
    <location>
        <begin position="171"/>
        <end position="192"/>
    </location>
</feature>
<evidence type="ECO:0000256" key="8">
    <source>
        <dbReference type="ARBA" id="ARBA00022982"/>
    </source>
</evidence>
<evidence type="ECO:0000256" key="11">
    <source>
        <dbReference type="ARBA" id="ARBA00023136"/>
    </source>
</evidence>
<keyword evidence="4" id="KW-1003">Cell membrane</keyword>
<gene>
    <name evidence="13" type="ORF">EDC03_2204</name>
</gene>
<feature type="transmembrane region" description="Helical" evidence="12">
    <location>
        <begin position="115"/>
        <end position="138"/>
    </location>
</feature>
<dbReference type="GO" id="GO:0070069">
    <property type="term" value="C:cytochrome complex"/>
    <property type="evidence" value="ECO:0007669"/>
    <property type="project" value="TreeGrafter"/>
</dbReference>
<evidence type="ECO:0000313" key="13">
    <source>
        <dbReference type="EMBL" id="ROP42915.1"/>
    </source>
</evidence>
<keyword evidence="11 12" id="KW-0472">Membrane</keyword>
<comment type="caution">
    <text evidence="13">The sequence shown here is derived from an EMBL/GenBank/DDBJ whole genome shotgun (WGS) entry which is preliminary data.</text>
</comment>
<dbReference type="InterPro" id="IPR003317">
    <property type="entry name" value="Cyt-d_oxidase_su2"/>
</dbReference>
<evidence type="ECO:0000256" key="9">
    <source>
        <dbReference type="ARBA" id="ARBA00022989"/>
    </source>
</evidence>
<name>A0A3N1HKC9_9ACTN</name>
<dbReference type="FunCoup" id="A0A3N1HKC9">
    <property type="interactions" value="73"/>
</dbReference>
<proteinExistence type="inferred from homology"/>
<evidence type="ECO:0000256" key="1">
    <source>
        <dbReference type="ARBA" id="ARBA00004651"/>
    </source>
</evidence>
<dbReference type="AlphaFoldDB" id="A0A3N1HKC9"/>
<evidence type="ECO:0000256" key="2">
    <source>
        <dbReference type="ARBA" id="ARBA00007543"/>
    </source>
</evidence>
<evidence type="ECO:0000256" key="3">
    <source>
        <dbReference type="ARBA" id="ARBA00022448"/>
    </source>
</evidence>
<dbReference type="NCBIfam" id="TIGR00203">
    <property type="entry name" value="cydB"/>
    <property type="match status" value="1"/>
</dbReference>
<keyword evidence="7" id="KW-0479">Metal-binding</keyword>
<sequence>MDLVTVWFALVVLCWVLFFVLEGFDFGVGALAPLLGRDDHERSAAVRTIGPFWDGNEVWLVAAVGVTFAAFPDWYAALMSGLFLPFVLVLLLLAGRGVALEFRGKHSGAAWRRRCDAWLAATSLGVVALFGALLTVFARGLALGADGEVTSSGGLGAGLARTLAPLASWDALAGAVVAVGAALLLGATFIGLRTTGPLRVRAQRVAVVVAAVGAGALAVAALVTALVGTGPAVLETAGAALLAVVALLAARRREAAAFAGTAVVVAAAVVAALTAGIADGVVLASTLDPAYSLTLASASATDSALRLISWAGVVVLPGVVVYQAFSYWVLRQRVASERVAT</sequence>
<keyword evidence="8" id="KW-0249">Electron transport</keyword>
<keyword evidence="5" id="KW-0349">Heme</keyword>
<accession>A0A3N1HKC9</accession>
<feature type="transmembrane region" description="Helical" evidence="12">
    <location>
        <begin position="307"/>
        <end position="330"/>
    </location>
</feature>
<dbReference type="GO" id="GO:0016682">
    <property type="term" value="F:oxidoreductase activity, acting on diphenols and related substances as donors, oxygen as acceptor"/>
    <property type="evidence" value="ECO:0007669"/>
    <property type="project" value="TreeGrafter"/>
</dbReference>
<evidence type="ECO:0000256" key="4">
    <source>
        <dbReference type="ARBA" id="ARBA00022475"/>
    </source>
</evidence>
<dbReference type="EMBL" id="RJKN01000005">
    <property type="protein sequence ID" value="ROP42915.1"/>
    <property type="molecule type" value="Genomic_DNA"/>
</dbReference>
<feature type="transmembrane region" description="Helical" evidence="12">
    <location>
        <begin position="232"/>
        <end position="250"/>
    </location>
</feature>
<reference evidence="13 14" key="1">
    <citation type="journal article" date="2015" name="Stand. Genomic Sci.">
        <title>Genomic Encyclopedia of Bacterial and Archaeal Type Strains, Phase III: the genomes of soil and plant-associated and newly described type strains.</title>
        <authorList>
            <person name="Whitman W.B."/>
            <person name="Woyke T."/>
            <person name="Klenk H.P."/>
            <person name="Zhou Y."/>
            <person name="Lilburn T.G."/>
            <person name="Beck B.J."/>
            <person name="De Vos P."/>
            <person name="Vandamme P."/>
            <person name="Eisen J.A."/>
            <person name="Garrity G."/>
            <person name="Hugenholtz P."/>
            <person name="Kyrpides N.C."/>
        </authorList>
    </citation>
    <scope>NUCLEOTIDE SEQUENCE [LARGE SCALE GENOMIC DNA]</scope>
    <source>
        <strain evidence="13 14">CECT 7306</strain>
    </source>
</reference>
<keyword evidence="9 12" id="KW-1133">Transmembrane helix</keyword>
<keyword evidence="3" id="KW-0813">Transport</keyword>
<dbReference type="GO" id="GO:0019646">
    <property type="term" value="P:aerobic electron transport chain"/>
    <property type="evidence" value="ECO:0007669"/>
    <property type="project" value="TreeGrafter"/>
</dbReference>
<feature type="transmembrane region" description="Helical" evidence="12">
    <location>
        <begin position="204"/>
        <end position="226"/>
    </location>
</feature>
<dbReference type="GO" id="GO:0009055">
    <property type="term" value="F:electron transfer activity"/>
    <property type="evidence" value="ECO:0007669"/>
    <property type="project" value="TreeGrafter"/>
</dbReference>
<feature type="transmembrane region" description="Helical" evidence="12">
    <location>
        <begin position="262"/>
        <end position="287"/>
    </location>
</feature>
<evidence type="ECO:0000256" key="6">
    <source>
        <dbReference type="ARBA" id="ARBA00022692"/>
    </source>
</evidence>
<evidence type="ECO:0000256" key="12">
    <source>
        <dbReference type="SAM" id="Phobius"/>
    </source>
</evidence>
<dbReference type="PANTHER" id="PTHR43141">
    <property type="entry name" value="CYTOCHROME BD2 SUBUNIT II"/>
    <property type="match status" value="1"/>
</dbReference>
<organism evidence="13 14">
    <name type="scientific">Pseudokineococcus lusitanus</name>
    <dbReference type="NCBI Taxonomy" id="763993"/>
    <lineage>
        <taxon>Bacteria</taxon>
        <taxon>Bacillati</taxon>
        <taxon>Actinomycetota</taxon>
        <taxon>Actinomycetes</taxon>
        <taxon>Kineosporiales</taxon>
        <taxon>Kineosporiaceae</taxon>
        <taxon>Pseudokineococcus</taxon>
    </lineage>
</organism>
<keyword evidence="14" id="KW-1185">Reference proteome</keyword>
<dbReference type="Pfam" id="PF02322">
    <property type="entry name" value="Cyt_bd_oxida_II"/>
    <property type="match status" value="1"/>
</dbReference>
<feature type="transmembrane region" description="Helical" evidence="12">
    <location>
        <begin position="74"/>
        <end position="94"/>
    </location>
</feature>
<evidence type="ECO:0000313" key="14">
    <source>
        <dbReference type="Proteomes" id="UP000276232"/>
    </source>
</evidence>
<evidence type="ECO:0000256" key="10">
    <source>
        <dbReference type="ARBA" id="ARBA00023004"/>
    </source>
</evidence>
<dbReference type="OrthoDB" id="9776710at2"/>
<dbReference type="Proteomes" id="UP000276232">
    <property type="component" value="Unassembled WGS sequence"/>
</dbReference>
<comment type="subcellular location">
    <subcellularLocation>
        <location evidence="1">Cell membrane</location>
        <topology evidence="1">Multi-pass membrane protein</topology>
    </subcellularLocation>
</comment>
<dbReference type="PANTHER" id="PTHR43141:SF5">
    <property type="entry name" value="CYTOCHROME BD-I UBIQUINOL OXIDASE SUBUNIT 2"/>
    <property type="match status" value="1"/>
</dbReference>
<dbReference type="InParanoid" id="A0A3N1HKC9"/>
<protein>
    <submittedName>
        <fullName evidence="13">Cytochrome bd-I ubiquinol oxidase subunit 2 apoprotein</fullName>
    </submittedName>
</protein>
<dbReference type="RefSeq" id="WP_123380290.1">
    <property type="nucleotide sequence ID" value="NZ_RJKN01000005.1"/>
</dbReference>
<evidence type="ECO:0000256" key="7">
    <source>
        <dbReference type="ARBA" id="ARBA00022723"/>
    </source>
</evidence>
<keyword evidence="10" id="KW-0408">Iron</keyword>
<comment type="similarity">
    <text evidence="2">Belongs to the cytochrome ubiquinol oxidase subunit 2 family.</text>
</comment>
<keyword evidence="6 12" id="KW-0812">Transmembrane</keyword>
<dbReference type="GO" id="GO:0046872">
    <property type="term" value="F:metal ion binding"/>
    <property type="evidence" value="ECO:0007669"/>
    <property type="project" value="UniProtKB-KW"/>
</dbReference>
<evidence type="ECO:0000256" key="5">
    <source>
        <dbReference type="ARBA" id="ARBA00022617"/>
    </source>
</evidence>